<reference evidence="1 2" key="1">
    <citation type="submission" date="2015-04" db="EMBL/GenBank/DDBJ databases">
        <authorList>
            <person name="Syromyatnikov M.Y."/>
            <person name="Popov V.N."/>
        </authorList>
    </citation>
    <scope>NUCLEOTIDE SEQUENCE [LARGE SCALE GENOMIC DNA]</scope>
</reference>
<gene>
    <name evidence="1" type="ORF">CLUMA_CG021078</name>
</gene>
<name>A0A1J1J7C6_9DIPT</name>
<evidence type="ECO:0000313" key="2">
    <source>
        <dbReference type="Proteomes" id="UP000183832"/>
    </source>
</evidence>
<organism evidence="1 2">
    <name type="scientific">Clunio marinus</name>
    <dbReference type="NCBI Taxonomy" id="568069"/>
    <lineage>
        <taxon>Eukaryota</taxon>
        <taxon>Metazoa</taxon>
        <taxon>Ecdysozoa</taxon>
        <taxon>Arthropoda</taxon>
        <taxon>Hexapoda</taxon>
        <taxon>Insecta</taxon>
        <taxon>Pterygota</taxon>
        <taxon>Neoptera</taxon>
        <taxon>Endopterygota</taxon>
        <taxon>Diptera</taxon>
        <taxon>Nematocera</taxon>
        <taxon>Chironomoidea</taxon>
        <taxon>Chironomidae</taxon>
        <taxon>Clunio</taxon>
    </lineage>
</organism>
<keyword evidence="2" id="KW-1185">Reference proteome</keyword>
<sequence length="94" mass="11142">MRCFMFLFTLPYTSRTLFISSNNCSISSSSLKRLLKLEEVSENLYDAIFFISPDSTMFQRYCYLIRISKLCDVFWGICRFMRLFKAMSELCQGH</sequence>
<accession>A0A1J1J7C6</accession>
<protein>
    <submittedName>
        <fullName evidence="1">CLUMA_CG021078, isoform A</fullName>
    </submittedName>
</protein>
<dbReference type="Proteomes" id="UP000183832">
    <property type="component" value="Unassembled WGS sequence"/>
</dbReference>
<dbReference type="AlphaFoldDB" id="A0A1J1J7C6"/>
<proteinExistence type="predicted"/>
<dbReference type="EMBL" id="CVRI01000074">
    <property type="protein sequence ID" value="CRL07882.1"/>
    <property type="molecule type" value="Genomic_DNA"/>
</dbReference>
<evidence type="ECO:0000313" key="1">
    <source>
        <dbReference type="EMBL" id="CRL07882.1"/>
    </source>
</evidence>